<dbReference type="AlphaFoldDB" id="A0A2J6WNL8"/>
<sequence>MIGNRIKEVLTGVTELPPMPQVGAQVLQIIEKPDFSFADLVSVISRDVSITTAILKLANSPLFGLKVTVNNLTQAISLLGIKNLKNLVIALSTKGLFEASKIGVFEHKLWEHSVATAIYARIFALKFHRSIAEEAFIIGLIHDIGQIVLSIYLDKYNTLKEMIYGQDVDVCTIEREYLGFDHADVGGYLLREWGLPELYVDTIYHHHNISKSNYPDMAKLLFIANNKVKSFGYNLTTRCDKDFEELFKSYAYPEDDLRELDTYFEEIIKSEKELLRL</sequence>
<feature type="domain" description="HDOD" evidence="1">
    <location>
        <begin position="16"/>
        <end position="209"/>
    </location>
</feature>
<organism evidence="2 3">
    <name type="scientific">Calditerrivibrio nitroreducens</name>
    <dbReference type="NCBI Taxonomy" id="477976"/>
    <lineage>
        <taxon>Bacteria</taxon>
        <taxon>Pseudomonadati</taxon>
        <taxon>Deferribacterota</taxon>
        <taxon>Deferribacteres</taxon>
        <taxon>Deferribacterales</taxon>
        <taxon>Calditerrivibrionaceae</taxon>
    </lineage>
</organism>
<gene>
    <name evidence="2" type="ORF">C0187_02790</name>
</gene>
<evidence type="ECO:0000313" key="3">
    <source>
        <dbReference type="Proteomes" id="UP000242881"/>
    </source>
</evidence>
<dbReference type="RefSeq" id="WP_424604921.1">
    <property type="nucleotide sequence ID" value="NZ_JBNAVA010000002.1"/>
</dbReference>
<dbReference type="InterPro" id="IPR013976">
    <property type="entry name" value="HDOD"/>
</dbReference>
<dbReference type="PANTHER" id="PTHR33525">
    <property type="match status" value="1"/>
</dbReference>
<evidence type="ECO:0000313" key="2">
    <source>
        <dbReference type="EMBL" id="PMP71961.1"/>
    </source>
</evidence>
<comment type="caution">
    <text evidence="2">The sequence shown here is derived from an EMBL/GenBank/DDBJ whole genome shotgun (WGS) entry which is preliminary data.</text>
</comment>
<dbReference type="Proteomes" id="UP000242881">
    <property type="component" value="Unassembled WGS sequence"/>
</dbReference>
<evidence type="ECO:0000259" key="1">
    <source>
        <dbReference type="PROSITE" id="PS51833"/>
    </source>
</evidence>
<dbReference type="Pfam" id="PF08668">
    <property type="entry name" value="HDOD"/>
    <property type="match status" value="1"/>
</dbReference>
<dbReference type="PROSITE" id="PS51833">
    <property type="entry name" value="HDOD"/>
    <property type="match status" value="1"/>
</dbReference>
<dbReference type="EMBL" id="PNIN01000031">
    <property type="protein sequence ID" value="PMP71961.1"/>
    <property type="molecule type" value="Genomic_DNA"/>
</dbReference>
<name>A0A2J6WNL8_9BACT</name>
<protein>
    <recommendedName>
        <fullName evidence="1">HDOD domain-containing protein</fullName>
    </recommendedName>
</protein>
<dbReference type="Gene3D" id="1.10.3210.10">
    <property type="entry name" value="Hypothetical protein af1432"/>
    <property type="match status" value="1"/>
</dbReference>
<reference evidence="2 3" key="1">
    <citation type="submission" date="2018-01" db="EMBL/GenBank/DDBJ databases">
        <title>Metagenomic assembled genomes from two thermal pools in the Uzon Caldera, Kamchatka, Russia.</title>
        <authorList>
            <person name="Wilkins L."/>
            <person name="Ettinger C."/>
        </authorList>
    </citation>
    <scope>NUCLEOTIDE SEQUENCE [LARGE SCALE GENOMIC DNA]</scope>
    <source>
        <strain evidence="2">ZAV-05</strain>
    </source>
</reference>
<dbReference type="InterPro" id="IPR003607">
    <property type="entry name" value="HD/PDEase_dom"/>
</dbReference>
<accession>A0A2J6WNL8</accession>
<dbReference type="SUPFAM" id="SSF109604">
    <property type="entry name" value="HD-domain/PDEase-like"/>
    <property type="match status" value="1"/>
</dbReference>
<proteinExistence type="predicted"/>
<dbReference type="InterPro" id="IPR052340">
    <property type="entry name" value="RNase_Y/CdgJ"/>
</dbReference>
<dbReference type="PANTHER" id="PTHR33525:SF3">
    <property type="entry name" value="RIBONUCLEASE Y"/>
    <property type="match status" value="1"/>
</dbReference>
<dbReference type="SMART" id="SM00471">
    <property type="entry name" value="HDc"/>
    <property type="match status" value="1"/>
</dbReference>